<feature type="domain" description="Tll0287-like" evidence="1">
    <location>
        <begin position="56"/>
        <end position="209"/>
    </location>
</feature>
<evidence type="ECO:0000313" key="2">
    <source>
        <dbReference type="EMBL" id="MFC0262725.1"/>
    </source>
</evidence>
<dbReference type="PROSITE" id="PS51257">
    <property type="entry name" value="PROKAR_LIPOPROTEIN"/>
    <property type="match status" value="1"/>
</dbReference>
<dbReference type="InterPro" id="IPR021796">
    <property type="entry name" value="Tll0287-like_dom"/>
</dbReference>
<dbReference type="Proteomes" id="UP001589797">
    <property type="component" value="Unassembled WGS sequence"/>
</dbReference>
<proteinExistence type="predicted"/>
<name>A0ABV6FTV2_9BACT</name>
<evidence type="ECO:0000313" key="3">
    <source>
        <dbReference type="Proteomes" id="UP001589797"/>
    </source>
</evidence>
<dbReference type="EMBL" id="JBHLWI010000023">
    <property type="protein sequence ID" value="MFC0262725.1"/>
    <property type="molecule type" value="Genomic_DNA"/>
</dbReference>
<comment type="caution">
    <text evidence="2">The sequence shown here is derived from an EMBL/GenBank/DDBJ whole genome shotgun (WGS) entry which is preliminary data.</text>
</comment>
<keyword evidence="3" id="KW-1185">Reference proteome</keyword>
<dbReference type="RefSeq" id="WP_382387173.1">
    <property type="nucleotide sequence ID" value="NZ_JBHLWI010000023.1"/>
</dbReference>
<gene>
    <name evidence="2" type="ORF">ACFFIP_08530</name>
</gene>
<reference evidence="2 3" key="1">
    <citation type="submission" date="2024-09" db="EMBL/GenBank/DDBJ databases">
        <authorList>
            <person name="Sun Q."/>
            <person name="Mori K."/>
        </authorList>
    </citation>
    <scope>NUCLEOTIDE SEQUENCE [LARGE SCALE GENOMIC DNA]</scope>
    <source>
        <strain evidence="2 3">CCM 7650</strain>
    </source>
</reference>
<evidence type="ECO:0000259" key="1">
    <source>
        <dbReference type="Pfam" id="PF11845"/>
    </source>
</evidence>
<organism evidence="2 3">
    <name type="scientific">Fontibacter flavus</name>
    <dbReference type="NCBI Taxonomy" id="654838"/>
    <lineage>
        <taxon>Bacteria</taxon>
        <taxon>Pseudomonadati</taxon>
        <taxon>Bacteroidota</taxon>
        <taxon>Cytophagia</taxon>
        <taxon>Cytophagales</taxon>
        <taxon>Cyclobacteriaceae</taxon>
        <taxon>Fontibacter</taxon>
    </lineage>
</organism>
<accession>A0ABV6FTV2</accession>
<protein>
    <submittedName>
        <fullName evidence="2">DUF3365 domain-containing protein</fullName>
    </submittedName>
</protein>
<sequence length="217" mass="24375">MRKIFYILLSIITLSSCGSNERVSKEVFDEVNKSMEVKKVNEADMIQKAMEWGNEISQEAQESLIKALQNAISEKGVPGAIEFCNVEALPILQEVADIYSVEIRRASFDYRNPADKPTDYEKGILDAYAYNAENSIANEPNIQKLDNGDVLFYTKAIQIPNALCLNCHGTVGKEISPETSAKLKELYPEDKAIGHEVGDLRGMWSIRIPKKEVVKRM</sequence>
<dbReference type="Pfam" id="PF11845">
    <property type="entry name" value="Tll0287-like"/>
    <property type="match status" value="1"/>
</dbReference>